<evidence type="ECO:0000256" key="5">
    <source>
        <dbReference type="ARBA" id="ARBA00012158"/>
    </source>
</evidence>
<name>A0A3Q2PTR9_FUNHE</name>
<dbReference type="InterPro" id="IPR050883">
    <property type="entry name" value="PNGase"/>
</dbReference>
<comment type="cofactor">
    <cofactor evidence="2">
        <name>Zn(2+)</name>
        <dbReference type="ChEBI" id="CHEBI:29105"/>
    </cofactor>
</comment>
<evidence type="ECO:0000313" key="17">
    <source>
        <dbReference type="Ensembl" id="ENSFHEP00000017188.1"/>
    </source>
</evidence>
<evidence type="ECO:0000256" key="8">
    <source>
        <dbReference type="ARBA" id="ARBA00022723"/>
    </source>
</evidence>
<comment type="catalytic activity">
    <reaction evidence="1">
        <text>Hydrolysis of an N(4)-(acetyl-beta-D-glucosaminyl)asparagine residue in which the glucosamine residue may be further glycosylated, to yield a (substituted) N-acetyl-beta-D-glucosaminylamine and a peptide containing an aspartate residue.</text>
        <dbReference type="EC" id="3.5.1.52"/>
    </reaction>
</comment>
<evidence type="ECO:0000256" key="10">
    <source>
        <dbReference type="ARBA" id="ARBA00022833"/>
    </source>
</evidence>
<evidence type="ECO:0000256" key="2">
    <source>
        <dbReference type="ARBA" id="ARBA00001947"/>
    </source>
</evidence>
<dbReference type="InterPro" id="IPR002931">
    <property type="entry name" value="Transglutaminase-like"/>
</dbReference>
<evidence type="ECO:0000256" key="15">
    <source>
        <dbReference type="SAM" id="MobiDB-lite"/>
    </source>
</evidence>
<dbReference type="InterPro" id="IPR008979">
    <property type="entry name" value="Galactose-bd-like_sf"/>
</dbReference>
<evidence type="ECO:0000256" key="6">
    <source>
        <dbReference type="ARBA" id="ARBA00018546"/>
    </source>
</evidence>
<keyword evidence="9" id="KW-0378">Hydrolase</keyword>
<dbReference type="SMART" id="SM00580">
    <property type="entry name" value="PUG"/>
    <property type="match status" value="1"/>
</dbReference>
<dbReference type="GO" id="GO:0005829">
    <property type="term" value="C:cytosol"/>
    <property type="evidence" value="ECO:0007669"/>
    <property type="project" value="TreeGrafter"/>
</dbReference>
<dbReference type="InterPro" id="IPR038680">
    <property type="entry name" value="PAW_sf"/>
</dbReference>
<dbReference type="Pfam" id="PF09409">
    <property type="entry name" value="PUB"/>
    <property type="match status" value="1"/>
</dbReference>
<dbReference type="InterPro" id="IPR006588">
    <property type="entry name" value="Peptide_N_glycanase_PAW_dom"/>
</dbReference>
<dbReference type="SMART" id="SM00460">
    <property type="entry name" value="TGc"/>
    <property type="match status" value="1"/>
</dbReference>
<proteinExistence type="inferred from homology"/>
<dbReference type="SUPFAM" id="SSF49785">
    <property type="entry name" value="Galactose-binding domain-like"/>
    <property type="match status" value="1"/>
</dbReference>
<evidence type="ECO:0000256" key="14">
    <source>
        <dbReference type="PROSITE-ProRule" id="PRU00731"/>
    </source>
</evidence>
<dbReference type="GeneTree" id="ENSGT00390000006540"/>
<dbReference type="SUPFAM" id="SSF143503">
    <property type="entry name" value="PUG domain-like"/>
    <property type="match status" value="1"/>
</dbReference>
<dbReference type="Proteomes" id="UP000265000">
    <property type="component" value="Unplaced"/>
</dbReference>
<dbReference type="Gene3D" id="1.20.58.2190">
    <property type="match status" value="1"/>
</dbReference>
<dbReference type="AlphaFoldDB" id="A0A3Q2PTR9"/>
<dbReference type="FunFam" id="2.20.25.10:FF:000011">
    <property type="entry name" value="peptide-N(4)-(N-acetyl-beta- glucosaminyl)asparagine amidase"/>
    <property type="match status" value="1"/>
</dbReference>
<dbReference type="GO" id="GO:0046872">
    <property type="term" value="F:metal ion binding"/>
    <property type="evidence" value="ECO:0007669"/>
    <property type="project" value="UniProtKB-KW"/>
</dbReference>
<dbReference type="Ensembl" id="ENSFHET00000025812.1">
    <property type="protein sequence ID" value="ENSFHEP00000017188.1"/>
    <property type="gene ID" value="ENSFHEG00000018892.1"/>
</dbReference>
<comment type="function">
    <text evidence="11">Specifically deglycosylates the denatured form of N-linked glycoproteins in the cytoplasm and assists their proteasome-mediated degradation. Cleaves the beta-aspartyl-glucosamine (GlcNAc) of the glycan and the amide side chain of Asn, converting Asn to Asp. Prefers proteins containing high-mannose over those bearing complex type oligosaccharides. Can recognize misfolded proteins in the endoplasmic reticulum that are exported to the cytosol to be destroyed and deglycosylate them, while it has no activity toward native proteins. Deglycosylation is a prerequisite for subsequent proteasome-mediated degradation of some, but not all, misfolded glycoproteins.</text>
</comment>
<feature type="region of interest" description="Disordered" evidence="15">
    <location>
        <begin position="167"/>
        <end position="208"/>
    </location>
</feature>
<dbReference type="Gene3D" id="2.20.25.10">
    <property type="match status" value="1"/>
</dbReference>
<dbReference type="EC" id="3.5.1.52" evidence="5"/>
<dbReference type="FunFam" id="1.20.58.2190:FF:000001">
    <property type="entry name" value="peptide-N(4)-(N-acetyl-beta- glucosaminyl)asparagine amidase"/>
    <property type="match status" value="1"/>
</dbReference>
<keyword evidence="7" id="KW-0963">Cytoplasm</keyword>
<dbReference type="GO" id="GO:0005634">
    <property type="term" value="C:nucleus"/>
    <property type="evidence" value="ECO:0007669"/>
    <property type="project" value="TreeGrafter"/>
</dbReference>
<evidence type="ECO:0000256" key="3">
    <source>
        <dbReference type="ARBA" id="ARBA00004496"/>
    </source>
</evidence>
<dbReference type="GO" id="GO:0000224">
    <property type="term" value="F:peptide-N4-(N-acetyl-beta-glucosaminyl)asparagine amidase activity"/>
    <property type="evidence" value="ECO:0007669"/>
    <property type="project" value="UniProtKB-EC"/>
</dbReference>
<evidence type="ECO:0000256" key="7">
    <source>
        <dbReference type="ARBA" id="ARBA00022490"/>
    </source>
</evidence>
<evidence type="ECO:0000256" key="1">
    <source>
        <dbReference type="ARBA" id="ARBA00001650"/>
    </source>
</evidence>
<dbReference type="InterPro" id="IPR036339">
    <property type="entry name" value="PUB-like_dom_sf"/>
</dbReference>
<evidence type="ECO:0000256" key="4">
    <source>
        <dbReference type="ARBA" id="ARBA00009390"/>
    </source>
</evidence>
<evidence type="ECO:0000313" key="18">
    <source>
        <dbReference type="Proteomes" id="UP000265000"/>
    </source>
</evidence>
<dbReference type="FunFam" id="2.60.120.1020:FF:000001">
    <property type="entry name" value="Peptide-N(4)-(N-acetyl-beta-glucosaminyl)asparagine amidase"/>
    <property type="match status" value="1"/>
</dbReference>
<reference evidence="17" key="1">
    <citation type="submission" date="2025-08" db="UniProtKB">
        <authorList>
            <consortium name="Ensembl"/>
        </authorList>
    </citation>
    <scope>IDENTIFICATION</scope>
</reference>
<reference evidence="17" key="2">
    <citation type="submission" date="2025-09" db="UniProtKB">
        <authorList>
            <consortium name="Ensembl"/>
        </authorList>
    </citation>
    <scope>IDENTIFICATION</scope>
</reference>
<dbReference type="InterPro" id="IPR018997">
    <property type="entry name" value="PUB_domain"/>
</dbReference>
<dbReference type="Pfam" id="PF04721">
    <property type="entry name" value="PAW"/>
    <property type="match status" value="1"/>
</dbReference>
<evidence type="ECO:0000256" key="13">
    <source>
        <dbReference type="ARBA" id="ARBA00032901"/>
    </source>
</evidence>
<evidence type="ECO:0000256" key="9">
    <source>
        <dbReference type="ARBA" id="ARBA00022801"/>
    </source>
</evidence>
<comment type="similarity">
    <text evidence="4 14">Belongs to the transglutaminase-like superfamily. PNGase family.</text>
</comment>
<evidence type="ECO:0000256" key="12">
    <source>
        <dbReference type="ARBA" id="ARBA00029604"/>
    </source>
</evidence>
<sequence length="704" mass="79769">MYTRIKCSYKRLNTLSVQWEQDRFLYLVRQFVGHISPLGPQAEALQRSFESSSSCWRSVFSQTAKNKMTLSPAVTALCENSNQVFLDAAKLLLTYADNIIRNPNEEKYRSIRIGNPTFSTKLLPVKGAVECLFEMGFEEAETHLVFPPSASVEQLKLIRESIAAERDLRMSGERPVQPASQPAAASMSAPQTAAASCPSPAPSTQQPSSLESSMSFFVTLQSNFQHVMQYENLELQLKARSIIPHQQLSSAAEHQLKELKEADPECKVGMEECLVLQLLRWFKQDFFSWVDCLPCSQCGGPTTHRQALSPTAEELRWGAQRVENHYCQSCQLSTRFPRYNHPEKLLETRRGRCGEWANCFTLCCRALGLEARYIWDSTDHVWTEVYSVSQRRWLHCDSCENVCDKPLLYEVGWGKKLAYVLAFSKDQVVDVTWRYSCKHPEVLSRRTRVKEAWLLHTINGLNAARQQSLSPDRKRELTERLLVELVEFISPKKPKPGELGGRNSGSLAWRIARGETRGADAKASTQAEAFVFTPTEEEKKTRLLHVRYSASTDQYCRVSNSSEIIQSWDQCVWKKDSVFRKVETDWKMAYIARTEGFPVGRISWKFDLAPAGFKIHSVSVMARSQTFHSGNVSWSLQSGQTTTEFSGDGQQQPFPSFAGSSELIVAAELSGGDGDNSWQHSQLFRQALDEQEPSFEVIIQLQDA</sequence>
<feature type="compositionally biased region" description="Low complexity" evidence="15">
    <location>
        <begin position="177"/>
        <end position="208"/>
    </location>
</feature>
<evidence type="ECO:0000259" key="16">
    <source>
        <dbReference type="PROSITE" id="PS51398"/>
    </source>
</evidence>
<keyword evidence="18" id="KW-1185">Reference proteome</keyword>
<accession>A0A3Q2PTR9</accession>
<dbReference type="SUPFAM" id="SSF54001">
    <property type="entry name" value="Cysteine proteinases"/>
    <property type="match status" value="1"/>
</dbReference>
<feature type="domain" description="PAW" evidence="16">
    <location>
        <begin position="498"/>
        <end position="704"/>
    </location>
</feature>
<keyword evidence="8" id="KW-0479">Metal-binding</keyword>
<dbReference type="SMART" id="SM00613">
    <property type="entry name" value="PAW"/>
    <property type="match status" value="1"/>
</dbReference>
<organism evidence="17 18">
    <name type="scientific">Fundulus heteroclitus</name>
    <name type="common">Killifish</name>
    <name type="synonym">Mummichog</name>
    <dbReference type="NCBI Taxonomy" id="8078"/>
    <lineage>
        <taxon>Eukaryota</taxon>
        <taxon>Metazoa</taxon>
        <taxon>Chordata</taxon>
        <taxon>Craniata</taxon>
        <taxon>Vertebrata</taxon>
        <taxon>Euteleostomi</taxon>
        <taxon>Actinopterygii</taxon>
        <taxon>Neopterygii</taxon>
        <taxon>Teleostei</taxon>
        <taxon>Neoteleostei</taxon>
        <taxon>Acanthomorphata</taxon>
        <taxon>Ovalentaria</taxon>
        <taxon>Atherinomorphae</taxon>
        <taxon>Cyprinodontiformes</taxon>
        <taxon>Fundulidae</taxon>
        <taxon>Fundulus</taxon>
    </lineage>
</organism>
<dbReference type="Gene3D" id="2.60.120.1020">
    <property type="entry name" value="Peptide N glycanase, PAW domain"/>
    <property type="match status" value="1"/>
</dbReference>
<protein>
    <recommendedName>
        <fullName evidence="6">Peptide-N(4)-(N-acetyl-beta-glucosaminyl)asparagine amidase</fullName>
        <ecNumber evidence="5">3.5.1.52</ecNumber>
    </recommendedName>
    <alternativeName>
        <fullName evidence="12">N-glycanase 1</fullName>
    </alternativeName>
    <alternativeName>
        <fullName evidence="13">Peptide:N-glycanase</fullName>
    </alternativeName>
</protein>
<dbReference type="PANTHER" id="PTHR12143">
    <property type="entry name" value="PEPTIDE N-GLYCANASE PNGASE -RELATED"/>
    <property type="match status" value="1"/>
</dbReference>
<dbReference type="CDD" id="cd10459">
    <property type="entry name" value="PUB_PNGase"/>
    <property type="match status" value="1"/>
</dbReference>
<dbReference type="Gene3D" id="3.10.620.30">
    <property type="match status" value="1"/>
</dbReference>
<keyword evidence="10" id="KW-0862">Zinc</keyword>
<dbReference type="InterPro" id="IPR038765">
    <property type="entry name" value="Papain-like_cys_pep_sf"/>
</dbReference>
<evidence type="ECO:0000256" key="11">
    <source>
        <dbReference type="ARBA" id="ARBA00024870"/>
    </source>
</evidence>
<dbReference type="PANTHER" id="PTHR12143:SF19">
    <property type="entry name" value="PEPTIDE-N(4)-(N-ACETYL-BETA-GLUCOSAMINYL)ASPARAGINE AMIDASE"/>
    <property type="match status" value="1"/>
</dbReference>
<dbReference type="STRING" id="8078.ENSFHEP00000017188"/>
<dbReference type="Pfam" id="PF01841">
    <property type="entry name" value="Transglut_core"/>
    <property type="match status" value="1"/>
</dbReference>
<dbReference type="GO" id="GO:0006516">
    <property type="term" value="P:glycoprotein catabolic process"/>
    <property type="evidence" value="ECO:0007669"/>
    <property type="project" value="InterPro"/>
</dbReference>
<comment type="subcellular location">
    <subcellularLocation>
        <location evidence="3">Cytoplasm</location>
    </subcellularLocation>
</comment>
<dbReference type="PROSITE" id="PS51398">
    <property type="entry name" value="PAW"/>
    <property type="match status" value="1"/>
</dbReference>